<evidence type="ECO:0000313" key="2">
    <source>
        <dbReference type="Proteomes" id="UP000037540"/>
    </source>
</evidence>
<dbReference type="EMBL" id="LGVR01000073">
    <property type="protein sequence ID" value="KOA84104.1"/>
    <property type="molecule type" value="Genomic_DNA"/>
</dbReference>
<name>A0A9Q1UWJ1_CLOBO</name>
<accession>A0A9Q1UWJ1</accession>
<comment type="caution">
    <text evidence="1">The sequence shown here is derived from an EMBL/GenBank/DDBJ whole genome shotgun (WGS) entry which is preliminary data.</text>
</comment>
<dbReference type="RefSeq" id="WP_013720970.1">
    <property type="nucleotide sequence ID" value="NZ_LGVO01000063.1"/>
</dbReference>
<gene>
    <name evidence="1" type="ORF">ADU74_11680</name>
</gene>
<protein>
    <recommendedName>
        <fullName evidence="3">Peptidase S1 domain-containing protein</fullName>
    </recommendedName>
</protein>
<reference evidence="1 2" key="1">
    <citation type="submission" date="2015-07" db="EMBL/GenBank/DDBJ databases">
        <title>Draft genome sequences of 17 French Clostridium botulinum group III.</title>
        <authorList>
            <person name="Woudstra C."/>
            <person name="Le Marechal C."/>
            <person name="Souillard R."/>
            <person name="Bayon-Auboyer M.-H."/>
            <person name="Dessouter D."/>
            <person name="Fach P."/>
        </authorList>
    </citation>
    <scope>NUCLEOTIDE SEQUENCE [LARGE SCALE GENOMIC DNA]</scope>
    <source>
        <strain evidence="1 2">12LNRI-CD</strain>
    </source>
</reference>
<organism evidence="1 2">
    <name type="scientific">Clostridium botulinum</name>
    <dbReference type="NCBI Taxonomy" id="1491"/>
    <lineage>
        <taxon>Bacteria</taxon>
        <taxon>Bacillati</taxon>
        <taxon>Bacillota</taxon>
        <taxon>Clostridia</taxon>
        <taxon>Eubacteriales</taxon>
        <taxon>Clostridiaceae</taxon>
        <taxon>Clostridium</taxon>
    </lineage>
</organism>
<dbReference type="OrthoDB" id="104542at2"/>
<dbReference type="SUPFAM" id="SSF50494">
    <property type="entry name" value="Trypsin-like serine proteases"/>
    <property type="match status" value="1"/>
</dbReference>
<evidence type="ECO:0008006" key="3">
    <source>
        <dbReference type="Google" id="ProtNLM"/>
    </source>
</evidence>
<dbReference type="AlphaFoldDB" id="A0A9Q1UWJ1"/>
<dbReference type="InterPro" id="IPR009003">
    <property type="entry name" value="Peptidase_S1_PA"/>
</dbReference>
<dbReference type="Gene3D" id="2.40.10.10">
    <property type="entry name" value="Trypsin-like serine proteases"/>
    <property type="match status" value="1"/>
</dbReference>
<dbReference type="InterPro" id="IPR043504">
    <property type="entry name" value="Peptidase_S1_PA_chymotrypsin"/>
</dbReference>
<evidence type="ECO:0000313" key="1">
    <source>
        <dbReference type="EMBL" id="KOA84104.1"/>
    </source>
</evidence>
<dbReference type="Proteomes" id="UP000037540">
    <property type="component" value="Unassembled WGS sequence"/>
</dbReference>
<proteinExistence type="predicted"/>
<sequence>MYNCCNLSERILCIAKYEYSFFLNKNNVLGLGLGQKIKNGFNTFQPCITVFVRRKLPSNEIPINDLVPTLYKYIPTDVIETGDITPSSLTARIRPVPCGYSIGLPKGSGGTLGCLVTDARFNYILSCNHVLAQNSSEFIGNPIVQPSKKFGGKAPNDTIANLSIFIKLKTNSDNRADCAIAKISSSSNVTKNIALLGSPIKGISSGKIGMNVQKVGYYTEKTTGRITVLGATFNMPMWGKSYRFVDQIWTTKMDDKGDSGSILLDMHMNAVGLLMGGGSQSTVYNPIKKVLSSLNVEIITG</sequence>